<protein>
    <submittedName>
        <fullName evidence="1">Putative truncated Seg-like homing endonuclease</fullName>
    </submittedName>
</protein>
<keyword evidence="1" id="KW-0255">Endonuclease</keyword>
<evidence type="ECO:0000313" key="1">
    <source>
        <dbReference type="EMBL" id="ADG60050.1"/>
    </source>
</evidence>
<dbReference type="GO" id="GO:0004519">
    <property type="term" value="F:endonuclease activity"/>
    <property type="evidence" value="ECO:0007669"/>
    <property type="project" value="UniProtKB-KW"/>
</dbReference>
<name>E5EPT4_9CAUD</name>
<dbReference type="GeneID" id="9926584"/>
<gene>
    <name evidence="1" type="ORF">Acj9p150</name>
</gene>
<dbReference type="OrthoDB" id="24971at10239"/>
<dbReference type="RefSeq" id="YP_004010287.1">
    <property type="nucleotide sequence ID" value="NC_014663.1"/>
</dbReference>
<keyword evidence="1" id="KW-0540">Nuclease</keyword>
<dbReference type="Proteomes" id="UP000008731">
    <property type="component" value="Segment"/>
</dbReference>
<reference evidence="1 2" key="1">
    <citation type="journal article" date="2010" name="Virol. J.">
        <title>Genomes of the T4-related bacteriophages as windows on microbial genome evolution.</title>
        <authorList>
            <person name="Petrov V.M."/>
            <person name="Ratnayaka S."/>
            <person name="Nolan J.M."/>
            <person name="Miller E.S."/>
            <person name="Karam J.D."/>
        </authorList>
    </citation>
    <scope>NUCLEOTIDE SEQUENCE [LARGE SCALE GENOMIC DNA]</scope>
</reference>
<dbReference type="KEGG" id="vg:9926584"/>
<evidence type="ECO:0000313" key="2">
    <source>
        <dbReference type="Proteomes" id="UP000008731"/>
    </source>
</evidence>
<organism evidence="1 2">
    <name type="scientific">Acinetobacter phage Acj9</name>
    <dbReference type="NCBI Taxonomy" id="760939"/>
    <lineage>
        <taxon>Viruses</taxon>
        <taxon>Duplodnaviria</taxon>
        <taxon>Heunggongvirae</taxon>
        <taxon>Uroviricota</taxon>
        <taxon>Caudoviricetes</taxon>
        <taxon>Pantevenvirales</taxon>
        <taxon>Straboviridae</taxon>
        <taxon>Twarogvirinae</taxon>
        <taxon>Acajnonavirus</taxon>
        <taxon>Acajnonavirus acj9</taxon>
    </lineage>
</organism>
<proteinExistence type="predicted"/>
<keyword evidence="1" id="KW-0378">Hydrolase</keyword>
<accession>E5EPT4</accession>
<keyword evidence="2" id="KW-1185">Reference proteome</keyword>
<sequence length="83" mass="9638">MFYYTYKITNVVNGKIYIGVHKTYDLDDDYMGSGMIINHQQGSKNSQYGKMWIHSITEKRSTKIGKGELIPDGWVKGRKLKFD</sequence>
<dbReference type="EMBL" id="HM004124">
    <property type="protein sequence ID" value="ADG60050.1"/>
    <property type="molecule type" value="Genomic_DNA"/>
</dbReference>